<sequence length="96" mass="10745">MDESRIRYGLRNFLCPGRQSSSTSLLISPKIRDPSGEQDQPGRAFYRDISVFVLHQAGAAVISEMHEDGDGLLERKVRKRSKQPASRAVTDGTSRR</sequence>
<name>A0ABR3D277_NEUIN</name>
<reference evidence="2 3" key="1">
    <citation type="submission" date="2023-09" db="EMBL/GenBank/DDBJ databases">
        <title>Multi-omics analysis of a traditional fermented food reveals byproduct-associated fungal strains for waste-to-food upcycling.</title>
        <authorList>
            <consortium name="Lawrence Berkeley National Laboratory"/>
            <person name="Rekdal V.M."/>
            <person name="Villalobos-Escobedo J.M."/>
            <person name="Rodriguez-Valeron N."/>
            <person name="Garcia M.O."/>
            <person name="Vasquez D.P."/>
            <person name="Damayanti I."/>
            <person name="Sorensen P.M."/>
            <person name="Baidoo E.E."/>
            <person name="De Carvalho A.C."/>
            <person name="Riley R."/>
            <person name="Lipzen A."/>
            <person name="He G."/>
            <person name="Yan M."/>
            <person name="Haridas S."/>
            <person name="Daum C."/>
            <person name="Yoshinaga Y."/>
            <person name="Ng V."/>
            <person name="Grigoriev I.V."/>
            <person name="Munk R."/>
            <person name="Nuraida L."/>
            <person name="Wijaya C.H."/>
            <person name="Morales P.-C."/>
            <person name="Keasling J.D."/>
        </authorList>
    </citation>
    <scope>NUCLEOTIDE SEQUENCE [LARGE SCALE GENOMIC DNA]</scope>
    <source>
        <strain evidence="2 3">FGSC 2613</strain>
    </source>
</reference>
<evidence type="ECO:0000313" key="2">
    <source>
        <dbReference type="EMBL" id="KAL0466810.1"/>
    </source>
</evidence>
<comment type="caution">
    <text evidence="2">The sequence shown here is derived from an EMBL/GenBank/DDBJ whole genome shotgun (WGS) entry which is preliminary data.</text>
</comment>
<feature type="region of interest" description="Disordered" evidence="1">
    <location>
        <begin position="19"/>
        <end position="42"/>
    </location>
</feature>
<accession>A0ABR3D277</accession>
<dbReference type="EMBL" id="JAVLET010000011">
    <property type="protein sequence ID" value="KAL0466810.1"/>
    <property type="molecule type" value="Genomic_DNA"/>
</dbReference>
<evidence type="ECO:0000256" key="1">
    <source>
        <dbReference type="SAM" id="MobiDB-lite"/>
    </source>
</evidence>
<evidence type="ECO:0000313" key="3">
    <source>
        <dbReference type="Proteomes" id="UP001451303"/>
    </source>
</evidence>
<gene>
    <name evidence="2" type="ORF">QR685DRAFT_600156</name>
</gene>
<protein>
    <submittedName>
        <fullName evidence="2">Uncharacterized protein</fullName>
    </submittedName>
</protein>
<keyword evidence="3" id="KW-1185">Reference proteome</keyword>
<proteinExistence type="predicted"/>
<organism evidence="2 3">
    <name type="scientific">Neurospora intermedia</name>
    <dbReference type="NCBI Taxonomy" id="5142"/>
    <lineage>
        <taxon>Eukaryota</taxon>
        <taxon>Fungi</taxon>
        <taxon>Dikarya</taxon>
        <taxon>Ascomycota</taxon>
        <taxon>Pezizomycotina</taxon>
        <taxon>Sordariomycetes</taxon>
        <taxon>Sordariomycetidae</taxon>
        <taxon>Sordariales</taxon>
        <taxon>Sordariaceae</taxon>
        <taxon>Neurospora</taxon>
    </lineage>
</organism>
<dbReference type="Proteomes" id="UP001451303">
    <property type="component" value="Unassembled WGS sequence"/>
</dbReference>
<feature type="region of interest" description="Disordered" evidence="1">
    <location>
        <begin position="74"/>
        <end position="96"/>
    </location>
</feature>